<evidence type="ECO:0000313" key="2">
    <source>
        <dbReference type="Proteomes" id="UP000605784"/>
    </source>
</evidence>
<protein>
    <submittedName>
        <fullName evidence="1">Uncharacterized protein</fullName>
    </submittedName>
</protein>
<dbReference type="AlphaFoldDB" id="A0A830GQW4"/>
<accession>A0A830GQW4</accession>
<evidence type="ECO:0000313" key="1">
    <source>
        <dbReference type="EMBL" id="GGO03023.1"/>
    </source>
</evidence>
<reference evidence="1" key="2">
    <citation type="submission" date="2020-09" db="EMBL/GenBank/DDBJ databases">
        <authorList>
            <person name="Sun Q."/>
            <person name="Ohkuma M."/>
        </authorList>
    </citation>
    <scope>NUCLEOTIDE SEQUENCE</scope>
    <source>
        <strain evidence="1">JCM 17820</strain>
    </source>
</reference>
<reference evidence="1" key="1">
    <citation type="journal article" date="2014" name="Int. J. Syst. Evol. Microbiol.">
        <title>Complete genome sequence of Corynebacterium casei LMG S-19264T (=DSM 44701T), isolated from a smear-ripened cheese.</title>
        <authorList>
            <consortium name="US DOE Joint Genome Institute (JGI-PGF)"/>
            <person name="Walter F."/>
            <person name="Albersmeier A."/>
            <person name="Kalinowski J."/>
            <person name="Ruckert C."/>
        </authorList>
    </citation>
    <scope>NUCLEOTIDE SEQUENCE</scope>
    <source>
        <strain evidence="1">JCM 17820</strain>
    </source>
</reference>
<proteinExistence type="predicted"/>
<dbReference type="Proteomes" id="UP000605784">
    <property type="component" value="Unassembled WGS sequence"/>
</dbReference>
<sequence>MRYANRSNPDRITVSVDSLVLANDSEGWTIYEPLSSTLSATTETKITTAESGSK</sequence>
<organism evidence="1 2">
    <name type="scientific">Haloarcula pellucida</name>
    <dbReference type="NCBI Taxonomy" id="1427151"/>
    <lineage>
        <taxon>Archaea</taxon>
        <taxon>Methanobacteriati</taxon>
        <taxon>Methanobacteriota</taxon>
        <taxon>Stenosarchaea group</taxon>
        <taxon>Halobacteria</taxon>
        <taxon>Halobacteriales</taxon>
        <taxon>Haloarculaceae</taxon>
        <taxon>Haloarcula</taxon>
    </lineage>
</organism>
<comment type="caution">
    <text evidence="1">The sequence shown here is derived from an EMBL/GenBank/DDBJ whole genome shotgun (WGS) entry which is preliminary data.</text>
</comment>
<name>A0A830GQW4_9EURY</name>
<dbReference type="EMBL" id="BMOU01000007">
    <property type="protein sequence ID" value="GGO03023.1"/>
    <property type="molecule type" value="Genomic_DNA"/>
</dbReference>
<keyword evidence="2" id="KW-1185">Reference proteome</keyword>
<gene>
    <name evidence="1" type="ORF">GCM10009030_38250</name>
</gene>